<feature type="transmembrane region" description="Helical" evidence="1">
    <location>
        <begin position="20"/>
        <end position="44"/>
    </location>
</feature>
<proteinExistence type="predicted"/>
<keyword evidence="3" id="KW-1185">Reference proteome</keyword>
<protein>
    <submittedName>
        <fullName evidence="2">Putative iron-regulated membrane protein</fullName>
    </submittedName>
</protein>
<dbReference type="EMBL" id="SMGO01000004">
    <property type="protein sequence ID" value="TCK79524.1"/>
    <property type="molecule type" value="Genomic_DNA"/>
</dbReference>
<feature type="transmembrane region" description="Helical" evidence="1">
    <location>
        <begin position="167"/>
        <end position="188"/>
    </location>
</feature>
<accession>A0A4R1LMR6</accession>
<keyword evidence="1" id="KW-1133">Transmembrane helix</keyword>
<feature type="transmembrane region" description="Helical" evidence="1">
    <location>
        <begin position="376"/>
        <end position="397"/>
    </location>
</feature>
<dbReference type="InterPro" id="IPR005625">
    <property type="entry name" value="PepSY-ass_TM"/>
</dbReference>
<evidence type="ECO:0000313" key="2">
    <source>
        <dbReference type="EMBL" id="TCK79524.1"/>
    </source>
</evidence>
<reference evidence="2 3" key="1">
    <citation type="submission" date="2019-03" db="EMBL/GenBank/DDBJ databases">
        <title>Genomic Encyclopedia of Archaeal and Bacterial Type Strains, Phase II (KMG-II): from individual species to whole genera.</title>
        <authorList>
            <person name="Goeker M."/>
        </authorList>
    </citation>
    <scope>NUCLEOTIDE SEQUENCE [LARGE SCALE GENOMIC DNA]</scope>
    <source>
        <strain evidence="2 3">DSM 22554</strain>
    </source>
</reference>
<dbReference type="Pfam" id="PF03929">
    <property type="entry name" value="PepSY_TM"/>
    <property type="match status" value="1"/>
</dbReference>
<name>A0A4R1LMR6_9SPHI</name>
<comment type="caution">
    <text evidence="2">The sequence shown here is derived from an EMBL/GenBank/DDBJ whole genome shotgun (WGS) entry which is preliminary data.</text>
</comment>
<evidence type="ECO:0000313" key="3">
    <source>
        <dbReference type="Proteomes" id="UP000294616"/>
    </source>
</evidence>
<feature type="transmembrane region" description="Helical" evidence="1">
    <location>
        <begin position="218"/>
        <end position="238"/>
    </location>
</feature>
<dbReference type="AlphaFoldDB" id="A0A4R1LMR6"/>
<sequence length="422" mass="47387">MRNTRTKSNWEIIRKLFNDIHLWVGLIAGIFVFVICLSGTIYVYNTEIRELASSHLHKVTPEANKIDIEQLSEIVKVESNARITGFTIPSSQSKSYQISTRKEGDNSRGGVTYYINPYNGEILGNSKEESKVATFMGSMFSLHRWLLLDKVETPIFEGLANQKLGSYISGAMTILFTIGLLTGIVIWFPRKIKRWRQGLTIKFNSNWKRINHDIHNSLSLYSFVFLLLMGITGPQWSFEWYRTGLRKALGTYEAPAAPAKGGNARGADSKENTENISQAAITLLPMSSYLETVNTSFPYEGDIRVTIPADNEDIISISKFKAGFFTPAAANQIKLKVQDASVHETMIFRDKPFNERVSGSIKALHVGDVYGQFSKLIYFLACLIATSLPVTGTLIWINKLKKKKGSKVKVSRKPVLVTHESI</sequence>
<dbReference type="OrthoDB" id="111691at2"/>
<gene>
    <name evidence="2" type="ORF">C8N28_2755</name>
</gene>
<keyword evidence="1" id="KW-0472">Membrane</keyword>
<dbReference type="PANTHER" id="PTHR34219">
    <property type="entry name" value="IRON-REGULATED INNER MEMBRANE PROTEIN-RELATED"/>
    <property type="match status" value="1"/>
</dbReference>
<dbReference type="Proteomes" id="UP000294616">
    <property type="component" value="Unassembled WGS sequence"/>
</dbReference>
<keyword evidence="1" id="KW-0812">Transmembrane</keyword>
<dbReference type="PANTHER" id="PTHR34219:SF3">
    <property type="entry name" value="BLL7967 PROTEIN"/>
    <property type="match status" value="1"/>
</dbReference>
<evidence type="ECO:0000256" key="1">
    <source>
        <dbReference type="SAM" id="Phobius"/>
    </source>
</evidence>
<dbReference type="RefSeq" id="WP_132225861.1">
    <property type="nucleotide sequence ID" value="NZ_SMGO01000004.1"/>
</dbReference>
<organism evidence="2 3">
    <name type="scientific">Albibacterium bauzanense</name>
    <dbReference type="NCBI Taxonomy" id="653929"/>
    <lineage>
        <taxon>Bacteria</taxon>
        <taxon>Pseudomonadati</taxon>
        <taxon>Bacteroidota</taxon>
        <taxon>Sphingobacteriia</taxon>
        <taxon>Sphingobacteriales</taxon>
        <taxon>Sphingobacteriaceae</taxon>
        <taxon>Albibacterium</taxon>
    </lineage>
</organism>